<name>A0ABN1IQC3_9FLAO</name>
<dbReference type="RefSeq" id="WP_343911991.1">
    <property type="nucleotide sequence ID" value="NZ_BAAAGE010000002.1"/>
</dbReference>
<evidence type="ECO:0000313" key="2">
    <source>
        <dbReference type="Proteomes" id="UP001501758"/>
    </source>
</evidence>
<comment type="caution">
    <text evidence="1">The sequence shown here is derived from an EMBL/GenBank/DDBJ whole genome shotgun (WGS) entry which is preliminary data.</text>
</comment>
<reference evidence="1 2" key="1">
    <citation type="journal article" date="2019" name="Int. J. Syst. Evol. Microbiol.">
        <title>The Global Catalogue of Microorganisms (GCM) 10K type strain sequencing project: providing services to taxonomists for standard genome sequencing and annotation.</title>
        <authorList>
            <consortium name="The Broad Institute Genomics Platform"/>
            <consortium name="The Broad Institute Genome Sequencing Center for Infectious Disease"/>
            <person name="Wu L."/>
            <person name="Ma J."/>
        </authorList>
    </citation>
    <scope>NUCLEOTIDE SEQUENCE [LARGE SCALE GENOMIC DNA]</scope>
    <source>
        <strain evidence="1 2">JCM 15974</strain>
    </source>
</reference>
<organism evidence="1 2">
    <name type="scientific">Aquimarina litoralis</name>
    <dbReference type="NCBI Taxonomy" id="584605"/>
    <lineage>
        <taxon>Bacteria</taxon>
        <taxon>Pseudomonadati</taxon>
        <taxon>Bacteroidota</taxon>
        <taxon>Flavobacteriia</taxon>
        <taxon>Flavobacteriales</taxon>
        <taxon>Flavobacteriaceae</taxon>
        <taxon>Aquimarina</taxon>
    </lineage>
</organism>
<evidence type="ECO:0000313" key="1">
    <source>
        <dbReference type="EMBL" id="GAA0719129.1"/>
    </source>
</evidence>
<protein>
    <recommendedName>
        <fullName evidence="3">Bacteriocin-type signal sequence-containing protein</fullName>
    </recommendedName>
</protein>
<evidence type="ECO:0008006" key="3">
    <source>
        <dbReference type="Google" id="ProtNLM"/>
    </source>
</evidence>
<sequence length="47" mass="5273">MKNDFLKLEGIKVLGKEAQKLVNGGYDGCDCGIHTEMPFFCPHRNCD</sequence>
<proteinExistence type="predicted"/>
<dbReference type="Proteomes" id="UP001501758">
    <property type="component" value="Unassembled WGS sequence"/>
</dbReference>
<dbReference type="EMBL" id="BAAAGE010000002">
    <property type="protein sequence ID" value="GAA0719129.1"/>
    <property type="molecule type" value="Genomic_DNA"/>
</dbReference>
<keyword evidence="2" id="KW-1185">Reference proteome</keyword>
<gene>
    <name evidence="1" type="ORF">GCM10009430_17840</name>
</gene>
<accession>A0ABN1IQC3</accession>